<reference evidence="3 4" key="1">
    <citation type="submission" date="2020-02" db="EMBL/GenBank/DDBJ databases">
        <authorList>
            <person name="Li X.-J."/>
            <person name="Han X.-M."/>
        </authorList>
    </citation>
    <scope>NUCLEOTIDE SEQUENCE [LARGE SCALE GENOMIC DNA]</scope>
    <source>
        <strain evidence="3 4">CCTCC AB 2017055</strain>
    </source>
</reference>
<dbReference type="PANTHER" id="PTHR43477">
    <property type="entry name" value="DIHYDROANTICAPSIN 7-DEHYDROGENASE"/>
    <property type="match status" value="1"/>
</dbReference>
<dbReference type="SUPFAM" id="SSF51735">
    <property type="entry name" value="NAD(P)-binding Rossmann-fold domains"/>
    <property type="match status" value="1"/>
</dbReference>
<dbReference type="EMBL" id="JAAGOA010000034">
    <property type="protein sequence ID" value="NEE04411.1"/>
    <property type="molecule type" value="Genomic_DNA"/>
</dbReference>
<dbReference type="Gene3D" id="3.40.50.720">
    <property type="entry name" value="NAD(P)-binding Rossmann-like Domain"/>
    <property type="match status" value="1"/>
</dbReference>
<proteinExistence type="inferred from homology"/>
<evidence type="ECO:0000256" key="2">
    <source>
        <dbReference type="ARBA" id="ARBA00023002"/>
    </source>
</evidence>
<dbReference type="PANTHER" id="PTHR43477:SF1">
    <property type="entry name" value="DIHYDROANTICAPSIN 7-DEHYDROGENASE"/>
    <property type="match status" value="1"/>
</dbReference>
<comment type="similarity">
    <text evidence="1">Belongs to the short-chain dehydrogenases/reductases (SDR) family.</text>
</comment>
<evidence type="ECO:0000313" key="3">
    <source>
        <dbReference type="EMBL" id="NEE04411.1"/>
    </source>
</evidence>
<protein>
    <submittedName>
        <fullName evidence="3">Short chain dehydrogenase</fullName>
    </submittedName>
</protein>
<dbReference type="NCBIfam" id="NF005754">
    <property type="entry name" value="PRK07578.1"/>
    <property type="match status" value="1"/>
</dbReference>
<evidence type="ECO:0000256" key="1">
    <source>
        <dbReference type="ARBA" id="ARBA00006484"/>
    </source>
</evidence>
<dbReference type="GO" id="GO:0016491">
    <property type="term" value="F:oxidoreductase activity"/>
    <property type="evidence" value="ECO:0007669"/>
    <property type="project" value="UniProtKB-KW"/>
</dbReference>
<comment type="caution">
    <text evidence="3">The sequence shown here is derived from an EMBL/GenBank/DDBJ whole genome shotgun (WGS) entry which is preliminary data.</text>
</comment>
<sequence>MRVIVIGATGTIGTAVVSALERRRHDVIRASRRGRVWVDLADHASIDALFESVGNVDAVVCCAASGRLTPLEHPHDDAFTVGLRDKLLGQVHLVRRALKRVNDRGSITLTSGAFDHPMPGSSFAALTNSGLEGFVWAAAAEMPRGVRLNVVSPGWVRETLQAMGEDGSRGIPAVEVARSYEAAVEGTVNGQTIRPDDVARQRVDVAQQPG</sequence>
<keyword evidence="4" id="KW-1185">Reference proteome</keyword>
<dbReference type="RefSeq" id="WP_163744921.1">
    <property type="nucleotide sequence ID" value="NZ_JAAGOA010000034.1"/>
</dbReference>
<evidence type="ECO:0000313" key="4">
    <source>
        <dbReference type="Proteomes" id="UP000475214"/>
    </source>
</evidence>
<dbReference type="PRINTS" id="PR00081">
    <property type="entry name" value="GDHRDH"/>
</dbReference>
<keyword evidence="2" id="KW-0560">Oxidoreductase</keyword>
<dbReference type="InterPro" id="IPR036291">
    <property type="entry name" value="NAD(P)-bd_dom_sf"/>
</dbReference>
<accession>A0A6L9SJD9</accession>
<dbReference type="InterPro" id="IPR051122">
    <property type="entry name" value="SDR_DHRS6-like"/>
</dbReference>
<dbReference type="Pfam" id="PF13561">
    <property type="entry name" value="adh_short_C2"/>
    <property type="match status" value="1"/>
</dbReference>
<gene>
    <name evidence="3" type="ORF">G1H10_30015</name>
</gene>
<dbReference type="InterPro" id="IPR002347">
    <property type="entry name" value="SDR_fam"/>
</dbReference>
<dbReference type="AlphaFoldDB" id="A0A6L9SJD9"/>
<name>A0A6L9SJD9_9ACTN</name>
<dbReference type="Proteomes" id="UP000475214">
    <property type="component" value="Unassembled WGS sequence"/>
</dbReference>
<organism evidence="3 4">
    <name type="scientific">Phytoactinopolyspora halotolerans</name>
    <dbReference type="NCBI Taxonomy" id="1981512"/>
    <lineage>
        <taxon>Bacteria</taxon>
        <taxon>Bacillati</taxon>
        <taxon>Actinomycetota</taxon>
        <taxon>Actinomycetes</taxon>
        <taxon>Jiangellales</taxon>
        <taxon>Jiangellaceae</taxon>
        <taxon>Phytoactinopolyspora</taxon>
    </lineage>
</organism>
<dbReference type="CDD" id="cd11731">
    <property type="entry name" value="Lin1944_like_SDR_c"/>
    <property type="match status" value="1"/>
</dbReference>